<reference evidence="2 4" key="3">
    <citation type="submission" date="2016-10" db="EMBL/GenBank/DDBJ databases">
        <authorList>
            <person name="Varghese N."/>
            <person name="Submissions S."/>
        </authorList>
    </citation>
    <scope>NUCLEOTIDE SEQUENCE [LARGE SCALE GENOMIC DNA]</scope>
    <source>
        <strain evidence="2 4">CGMCC 1.7071</strain>
    </source>
</reference>
<dbReference type="RefSeq" id="WP_072377702.1">
    <property type="nucleotide sequence ID" value="NZ_FNXB01000019.1"/>
</dbReference>
<keyword evidence="4" id="KW-1185">Reference proteome</keyword>
<dbReference type="Proteomes" id="UP000198939">
    <property type="component" value="Unassembled WGS sequence"/>
</dbReference>
<gene>
    <name evidence="1" type="ORF">RTCCBAU85039_3803</name>
    <name evidence="2" type="ORF">SAMN05216228_101696</name>
</gene>
<evidence type="ECO:0000313" key="1">
    <source>
        <dbReference type="EMBL" id="SEI02571.1"/>
    </source>
</evidence>
<evidence type="ECO:0000313" key="2">
    <source>
        <dbReference type="EMBL" id="SEO38958.1"/>
    </source>
</evidence>
<reference evidence="3" key="1">
    <citation type="submission" date="2016-10" db="EMBL/GenBank/DDBJ databases">
        <authorList>
            <person name="Wibberg D."/>
        </authorList>
    </citation>
    <scope>NUCLEOTIDE SEQUENCE [LARGE SCALE GENOMIC DNA]</scope>
</reference>
<reference evidence="1" key="2">
    <citation type="submission" date="2016-10" db="EMBL/GenBank/DDBJ databases">
        <authorList>
            <person name="de Groot N.N."/>
        </authorList>
    </citation>
    <scope>NUCLEOTIDE SEQUENCE [LARGE SCALE GENOMIC DNA]</scope>
    <source>
        <strain evidence="1">CCBAU85039</strain>
    </source>
</reference>
<evidence type="ECO:0000313" key="4">
    <source>
        <dbReference type="Proteomes" id="UP000198939"/>
    </source>
</evidence>
<name>A0A1H8PBF7_9HYPH</name>
<accession>A0A1H8PBF7</accession>
<dbReference type="EMBL" id="FOCV01000016">
    <property type="protein sequence ID" value="SEO38958.1"/>
    <property type="molecule type" value="Genomic_DNA"/>
</dbReference>
<evidence type="ECO:0000313" key="3">
    <source>
        <dbReference type="Proteomes" id="UP000183063"/>
    </source>
</evidence>
<sequence length="104" mass="10960">MAAILLVAALDAGRFHWLAVPARAVLSSYVGVLAGIAVTGWAQAVNPFFGMGLALGSFWKLGAARCRPCYSPWARPGKTSFCGPSFLDMTIIQSDALEIGSGVW</sequence>
<dbReference type="EMBL" id="FNXB01000019">
    <property type="protein sequence ID" value="SEI02571.1"/>
    <property type="molecule type" value="Genomic_DNA"/>
</dbReference>
<dbReference type="Proteomes" id="UP000183063">
    <property type="component" value="Unassembled WGS sequence"/>
</dbReference>
<dbReference type="AlphaFoldDB" id="A0A1H8PBF7"/>
<proteinExistence type="predicted"/>
<organism evidence="1 3">
    <name type="scientific">Rhizobium tibeticum</name>
    <dbReference type="NCBI Taxonomy" id="501024"/>
    <lineage>
        <taxon>Bacteria</taxon>
        <taxon>Pseudomonadati</taxon>
        <taxon>Pseudomonadota</taxon>
        <taxon>Alphaproteobacteria</taxon>
        <taxon>Hyphomicrobiales</taxon>
        <taxon>Rhizobiaceae</taxon>
        <taxon>Rhizobium/Agrobacterium group</taxon>
        <taxon>Rhizobium</taxon>
    </lineage>
</organism>
<protein>
    <submittedName>
        <fullName evidence="1">Uncharacterized protein</fullName>
    </submittedName>
</protein>